<accession>A0A9D1GA67</accession>
<comment type="caution">
    <text evidence="1">The sequence shown here is derived from an EMBL/GenBank/DDBJ whole genome shotgun (WGS) entry which is preliminary data.</text>
</comment>
<dbReference type="InterPro" id="IPR036412">
    <property type="entry name" value="HAD-like_sf"/>
</dbReference>
<reference evidence="1" key="1">
    <citation type="submission" date="2020-10" db="EMBL/GenBank/DDBJ databases">
        <authorList>
            <person name="Gilroy R."/>
        </authorList>
    </citation>
    <scope>NUCLEOTIDE SEQUENCE</scope>
    <source>
        <strain evidence="1">14508</strain>
    </source>
</reference>
<name>A0A9D1GA67_9FIRM</name>
<evidence type="ECO:0000313" key="2">
    <source>
        <dbReference type="Proteomes" id="UP000886893"/>
    </source>
</evidence>
<proteinExistence type="predicted"/>
<dbReference type="SUPFAM" id="SSF56784">
    <property type="entry name" value="HAD-like"/>
    <property type="match status" value="1"/>
</dbReference>
<dbReference type="Proteomes" id="UP000886893">
    <property type="component" value="Unassembled WGS sequence"/>
</dbReference>
<sequence>MIKEKQQLRISKLGHTWILDFDGTLVVHNGYKTGEDKFLPAAKEFLQSIPKEDFILILTAREKEAREKTIKFLKENGVRYNEILFEMPMGERILINDDKPSGLRCAHAITPKRNQGLEHLDVVLDENL</sequence>
<dbReference type="AlphaFoldDB" id="A0A9D1GA67"/>
<dbReference type="InterPro" id="IPR023214">
    <property type="entry name" value="HAD_sf"/>
</dbReference>
<evidence type="ECO:0000313" key="1">
    <source>
        <dbReference type="EMBL" id="HIT17598.1"/>
    </source>
</evidence>
<dbReference type="EMBL" id="DVKI01000135">
    <property type="protein sequence ID" value="HIT17598.1"/>
    <property type="molecule type" value="Genomic_DNA"/>
</dbReference>
<organism evidence="1 2">
    <name type="scientific">Candidatus Caccosoma faecigallinarum</name>
    <dbReference type="NCBI Taxonomy" id="2840720"/>
    <lineage>
        <taxon>Bacteria</taxon>
        <taxon>Bacillati</taxon>
        <taxon>Bacillota</taxon>
        <taxon>Bacillota incertae sedis</taxon>
        <taxon>Candidatus Caccosoma</taxon>
    </lineage>
</organism>
<dbReference type="Gene3D" id="3.40.50.1000">
    <property type="entry name" value="HAD superfamily/HAD-like"/>
    <property type="match status" value="1"/>
</dbReference>
<gene>
    <name evidence="1" type="ORF">IAD04_04415</name>
</gene>
<reference evidence="1" key="2">
    <citation type="journal article" date="2021" name="PeerJ">
        <title>Extensive microbial diversity within the chicken gut microbiome revealed by metagenomics and culture.</title>
        <authorList>
            <person name="Gilroy R."/>
            <person name="Ravi A."/>
            <person name="Getino M."/>
            <person name="Pursley I."/>
            <person name="Horton D.L."/>
            <person name="Alikhan N.F."/>
            <person name="Baker D."/>
            <person name="Gharbi K."/>
            <person name="Hall N."/>
            <person name="Watson M."/>
            <person name="Adriaenssens E.M."/>
            <person name="Foster-Nyarko E."/>
            <person name="Jarju S."/>
            <person name="Secka A."/>
            <person name="Antonio M."/>
            <person name="Oren A."/>
            <person name="Chaudhuri R.R."/>
            <person name="La Ragione R."/>
            <person name="Hildebrand F."/>
            <person name="Pallen M.J."/>
        </authorList>
    </citation>
    <scope>NUCLEOTIDE SEQUENCE</scope>
    <source>
        <strain evidence="1">14508</strain>
    </source>
</reference>
<protein>
    <submittedName>
        <fullName evidence="1">Uncharacterized protein</fullName>
    </submittedName>
</protein>